<evidence type="ECO:0000256" key="3">
    <source>
        <dbReference type="SAM" id="SignalP"/>
    </source>
</evidence>
<dbReference type="InterPro" id="IPR024370">
    <property type="entry name" value="PBP_domain"/>
</dbReference>
<protein>
    <submittedName>
        <fullName evidence="5">Substrate-binding domain-containing protein</fullName>
    </submittedName>
</protein>
<dbReference type="SUPFAM" id="SSF103088">
    <property type="entry name" value="OmpA-like"/>
    <property type="match status" value="1"/>
</dbReference>
<accession>A0A934IEV7</accession>
<dbReference type="Pfam" id="PF00691">
    <property type="entry name" value="OmpA"/>
    <property type="match status" value="1"/>
</dbReference>
<dbReference type="GO" id="GO:0016020">
    <property type="term" value="C:membrane"/>
    <property type="evidence" value="ECO:0007669"/>
    <property type="project" value="UniProtKB-UniRule"/>
</dbReference>
<evidence type="ECO:0000256" key="2">
    <source>
        <dbReference type="PROSITE-ProRule" id="PRU00473"/>
    </source>
</evidence>
<dbReference type="InterPro" id="IPR036737">
    <property type="entry name" value="OmpA-like_sf"/>
</dbReference>
<sequence length="517" mass="55530">MSSFRAAIIVAFFFSGVPALADDVTLTSRDGSLSLDGTLLSFDGEFYRVDTEFGELTLDGSGVDCDGPGCPDLTAFVAKLRVSGSASVGTALLPALLETFAVRNGFDVQREVTSDREFTYELREAGEDQLRGAFTFSLSTSDEGFADLIADEADLVISRREISRDEAVLARQAGRGQLTDPRRSRILALDGIVPAVAIQNPAEAISIQDLRRVVAGEIDDWSALDQEAGPIELHITDPGSGLFQAFLRKVMRRSELTLPAGTVVHDDDASLADAVAENPFALGLAAFSELGNAQDLALEGPCGDRIAATVLSLKSEDYALTTPIFLYSPVRRLPRLARDFLAYANSPAAQPVIRRAGFVDQFPQAIPLDAQGQRLANAITRAGGEVTLSDLKALVAAMKGQVRLSLSFRFEGGSTILDAQSRSNVALLAEALERGVFDDRTLTFAGFSDGAGSAAANLRLSEQRAVVIHDAVRAAARTIDPSRITLRTEAFGEVLPMACDETEWGSRINRRVEVWLR</sequence>
<evidence type="ECO:0000313" key="6">
    <source>
        <dbReference type="Proteomes" id="UP000642488"/>
    </source>
</evidence>
<dbReference type="Pfam" id="PF12849">
    <property type="entry name" value="PBP_like_2"/>
    <property type="match status" value="1"/>
</dbReference>
<reference evidence="5" key="1">
    <citation type="submission" date="2020-12" db="EMBL/GenBank/DDBJ databases">
        <title>Bacterial taxonomy.</title>
        <authorList>
            <person name="Pan X."/>
        </authorList>
    </citation>
    <scope>NUCLEOTIDE SEQUENCE</scope>
    <source>
        <strain evidence="5">KCTC 52957</strain>
    </source>
</reference>
<dbReference type="RefSeq" id="WP_198914742.1">
    <property type="nucleotide sequence ID" value="NZ_JAEKPD010000001.1"/>
</dbReference>
<dbReference type="Gene3D" id="3.30.1330.60">
    <property type="entry name" value="OmpA-like domain"/>
    <property type="match status" value="1"/>
</dbReference>
<dbReference type="PANTHER" id="PTHR30570">
    <property type="entry name" value="PERIPLASMIC PHOSPHATE BINDING COMPONENT OF PHOSPHATE ABC TRANSPORTER"/>
    <property type="match status" value="1"/>
</dbReference>
<evidence type="ECO:0000259" key="4">
    <source>
        <dbReference type="PROSITE" id="PS51123"/>
    </source>
</evidence>
<organism evidence="5 6">
    <name type="scientific">Palleronia pontilimi</name>
    <dbReference type="NCBI Taxonomy" id="1964209"/>
    <lineage>
        <taxon>Bacteria</taxon>
        <taxon>Pseudomonadati</taxon>
        <taxon>Pseudomonadota</taxon>
        <taxon>Alphaproteobacteria</taxon>
        <taxon>Rhodobacterales</taxon>
        <taxon>Roseobacteraceae</taxon>
        <taxon>Palleronia</taxon>
    </lineage>
</organism>
<evidence type="ECO:0000313" key="5">
    <source>
        <dbReference type="EMBL" id="MBJ3761593.1"/>
    </source>
</evidence>
<dbReference type="EMBL" id="JAEKPD010000001">
    <property type="protein sequence ID" value="MBJ3761593.1"/>
    <property type="molecule type" value="Genomic_DNA"/>
</dbReference>
<comment type="caution">
    <text evidence="5">The sequence shown here is derived from an EMBL/GenBank/DDBJ whole genome shotgun (WGS) entry which is preliminary data.</text>
</comment>
<dbReference type="InterPro" id="IPR006665">
    <property type="entry name" value="OmpA-like"/>
</dbReference>
<dbReference type="SUPFAM" id="SSF53850">
    <property type="entry name" value="Periplasmic binding protein-like II"/>
    <property type="match status" value="1"/>
</dbReference>
<name>A0A934IEV7_9RHOB</name>
<feature type="signal peptide" evidence="3">
    <location>
        <begin position="1"/>
        <end position="21"/>
    </location>
</feature>
<keyword evidence="1 3" id="KW-0732">Signal</keyword>
<dbReference type="InterPro" id="IPR050811">
    <property type="entry name" value="Phosphate_ABC_transporter"/>
</dbReference>
<dbReference type="PANTHER" id="PTHR30570:SF1">
    <property type="entry name" value="PHOSPHATE-BINDING PROTEIN PSTS"/>
    <property type="match status" value="1"/>
</dbReference>
<feature type="domain" description="OmpA-like" evidence="4">
    <location>
        <begin position="397"/>
        <end position="517"/>
    </location>
</feature>
<dbReference type="Gene3D" id="3.40.190.10">
    <property type="entry name" value="Periplasmic binding protein-like II"/>
    <property type="match status" value="2"/>
</dbReference>
<dbReference type="AlphaFoldDB" id="A0A934IEV7"/>
<dbReference type="PROSITE" id="PS51123">
    <property type="entry name" value="OMPA_2"/>
    <property type="match status" value="1"/>
</dbReference>
<keyword evidence="6" id="KW-1185">Reference proteome</keyword>
<dbReference type="Proteomes" id="UP000642488">
    <property type="component" value="Unassembled WGS sequence"/>
</dbReference>
<evidence type="ECO:0000256" key="1">
    <source>
        <dbReference type="ARBA" id="ARBA00022729"/>
    </source>
</evidence>
<proteinExistence type="predicted"/>
<keyword evidence="2" id="KW-0472">Membrane</keyword>
<feature type="chain" id="PRO_5037692430" evidence="3">
    <location>
        <begin position="22"/>
        <end position="517"/>
    </location>
</feature>
<dbReference type="CDD" id="cd07185">
    <property type="entry name" value="OmpA_C-like"/>
    <property type="match status" value="1"/>
</dbReference>
<gene>
    <name evidence="5" type="ORF">ILP92_02365</name>
</gene>